<proteinExistence type="inferred from homology"/>
<dbReference type="InterPro" id="IPR002347">
    <property type="entry name" value="SDR_fam"/>
</dbReference>
<dbReference type="Proteomes" id="UP000246702">
    <property type="component" value="Unassembled WGS sequence"/>
</dbReference>
<dbReference type="OrthoDB" id="191139at2759"/>
<dbReference type="PRINTS" id="PR00081">
    <property type="entry name" value="GDHRDH"/>
</dbReference>
<keyword evidence="3" id="KW-0560">Oxidoreductase</keyword>
<evidence type="ECO:0000256" key="3">
    <source>
        <dbReference type="ARBA" id="ARBA00023002"/>
    </source>
</evidence>
<dbReference type="AlphaFoldDB" id="A0A317XC98"/>
<dbReference type="SUPFAM" id="SSF51735">
    <property type="entry name" value="NAD(P)-binding Rossmann-fold domains"/>
    <property type="match status" value="1"/>
</dbReference>
<dbReference type="GeneID" id="37111737"/>
<gene>
    <name evidence="4" type="ORF">BO94DRAFT_506947</name>
</gene>
<dbReference type="InterPro" id="IPR036291">
    <property type="entry name" value="NAD(P)-bd_dom_sf"/>
</dbReference>
<organism evidence="4 5">
    <name type="scientific">Aspergillus sclerotioniger CBS 115572</name>
    <dbReference type="NCBI Taxonomy" id="1450535"/>
    <lineage>
        <taxon>Eukaryota</taxon>
        <taxon>Fungi</taxon>
        <taxon>Dikarya</taxon>
        <taxon>Ascomycota</taxon>
        <taxon>Pezizomycotina</taxon>
        <taxon>Eurotiomycetes</taxon>
        <taxon>Eurotiomycetidae</taxon>
        <taxon>Eurotiales</taxon>
        <taxon>Aspergillaceae</taxon>
        <taxon>Aspergillus</taxon>
        <taxon>Aspergillus subgen. Circumdati</taxon>
    </lineage>
</organism>
<keyword evidence="2" id="KW-0521">NADP</keyword>
<dbReference type="GO" id="GO:0016491">
    <property type="term" value="F:oxidoreductase activity"/>
    <property type="evidence" value="ECO:0007669"/>
    <property type="project" value="UniProtKB-KW"/>
</dbReference>
<sequence length="257" mass="27768">MGRILVTGSADRLGLKAARRLVQRGHTVYLHARNEKRALDTKSACPGAAGVLTADLSNLAKTLQLAKEANAIGNFNAIIHNAGMLDGPFRKTPDTGIASVNVLAPYVLSCLMRPPKRIVYIASCWDTESSFRLVEDVFRFRRGEAGFRDFPAYCDSKFHVMLLANAVARRFKNTTVSSVHPGWVATKPGGQGAPDSLEDGVATYVMLAEGCDAPNQPGRYFDPKKKVGTPLPATADVQLQEKLVKACEDVTGLTLPI</sequence>
<dbReference type="STRING" id="1450535.A0A317XC98"/>
<dbReference type="RefSeq" id="XP_025472492.1">
    <property type="nucleotide sequence ID" value="XM_025609594.1"/>
</dbReference>
<dbReference type="EMBL" id="MSFK01000002">
    <property type="protein sequence ID" value="PWY95731.1"/>
    <property type="molecule type" value="Genomic_DNA"/>
</dbReference>
<dbReference type="Pfam" id="PF00106">
    <property type="entry name" value="adh_short"/>
    <property type="match status" value="1"/>
</dbReference>
<name>A0A317XC98_9EURO</name>
<reference evidence="4 5" key="1">
    <citation type="submission" date="2016-12" db="EMBL/GenBank/DDBJ databases">
        <title>The genomes of Aspergillus section Nigri reveals drivers in fungal speciation.</title>
        <authorList>
            <consortium name="DOE Joint Genome Institute"/>
            <person name="Vesth T.C."/>
            <person name="Nybo J."/>
            <person name="Theobald S."/>
            <person name="Brandl J."/>
            <person name="Frisvad J.C."/>
            <person name="Nielsen K.F."/>
            <person name="Lyhne E.K."/>
            <person name="Kogle M.E."/>
            <person name="Kuo A."/>
            <person name="Riley R."/>
            <person name="Clum A."/>
            <person name="Nolan M."/>
            <person name="Lipzen A."/>
            <person name="Salamov A."/>
            <person name="Henrissat B."/>
            <person name="Wiebenga A."/>
            <person name="De Vries R.P."/>
            <person name="Grigoriev I.V."/>
            <person name="Mortensen U.H."/>
            <person name="Andersen M.R."/>
            <person name="Baker S.E."/>
        </authorList>
    </citation>
    <scope>NUCLEOTIDE SEQUENCE [LARGE SCALE GENOMIC DNA]</scope>
    <source>
        <strain evidence="4 5">CBS 115572</strain>
    </source>
</reference>
<evidence type="ECO:0000256" key="1">
    <source>
        <dbReference type="ARBA" id="ARBA00006484"/>
    </source>
</evidence>
<comment type="similarity">
    <text evidence="1">Belongs to the short-chain dehydrogenases/reductases (SDR) family.</text>
</comment>
<evidence type="ECO:0000313" key="4">
    <source>
        <dbReference type="EMBL" id="PWY95731.1"/>
    </source>
</evidence>
<dbReference type="Gene3D" id="3.40.50.720">
    <property type="entry name" value="NAD(P)-binding Rossmann-like Domain"/>
    <property type="match status" value="1"/>
</dbReference>
<keyword evidence="5" id="KW-1185">Reference proteome</keyword>
<protein>
    <submittedName>
        <fullName evidence="4">NAD(P)-binding protein</fullName>
    </submittedName>
</protein>
<evidence type="ECO:0000313" key="5">
    <source>
        <dbReference type="Proteomes" id="UP000246702"/>
    </source>
</evidence>
<accession>A0A317XC98</accession>
<dbReference type="PANTHER" id="PTHR24320:SF274">
    <property type="entry name" value="CHAIN DEHYDROGENASE, PUTATIVE (AFU_ORTHOLOGUE AFUA_4G00440)-RELATED"/>
    <property type="match status" value="1"/>
</dbReference>
<dbReference type="PANTHER" id="PTHR24320">
    <property type="entry name" value="RETINOL DEHYDROGENASE"/>
    <property type="match status" value="1"/>
</dbReference>
<evidence type="ECO:0000256" key="2">
    <source>
        <dbReference type="ARBA" id="ARBA00022857"/>
    </source>
</evidence>
<comment type="caution">
    <text evidence="4">The sequence shown here is derived from an EMBL/GenBank/DDBJ whole genome shotgun (WGS) entry which is preliminary data.</text>
</comment>